<protein>
    <submittedName>
        <fullName evidence="1">Uncharacterized conserved protein, DUF1697 family</fullName>
    </submittedName>
</protein>
<name>A0A7Z7D0D2_9MICO</name>
<dbReference type="EMBL" id="FOQZ01000003">
    <property type="protein sequence ID" value="SFI60310.1"/>
    <property type="molecule type" value="Genomic_DNA"/>
</dbReference>
<organism evidence="1 2">
    <name type="scientific">Microbacterium saccharophilum</name>
    <dbReference type="NCBI Taxonomy" id="1213358"/>
    <lineage>
        <taxon>Bacteria</taxon>
        <taxon>Bacillati</taxon>
        <taxon>Actinomycetota</taxon>
        <taxon>Actinomycetes</taxon>
        <taxon>Micrococcales</taxon>
        <taxon>Microbacteriaceae</taxon>
        <taxon>Microbacterium</taxon>
    </lineage>
</organism>
<evidence type="ECO:0000313" key="1">
    <source>
        <dbReference type="EMBL" id="SFI60310.1"/>
    </source>
</evidence>
<proteinExistence type="predicted"/>
<dbReference type="InterPro" id="IPR012545">
    <property type="entry name" value="DUF1697"/>
</dbReference>
<dbReference type="Proteomes" id="UP000198702">
    <property type="component" value="Unassembled WGS sequence"/>
</dbReference>
<dbReference type="PANTHER" id="PTHR36439">
    <property type="entry name" value="BLL4334 PROTEIN"/>
    <property type="match status" value="1"/>
</dbReference>
<accession>A0A7Z7D0D2</accession>
<evidence type="ECO:0000313" key="2">
    <source>
        <dbReference type="Proteomes" id="UP000198702"/>
    </source>
</evidence>
<dbReference type="Gene3D" id="3.30.70.1280">
    <property type="entry name" value="SP0830-like domains"/>
    <property type="match status" value="1"/>
</dbReference>
<dbReference type="Pfam" id="PF08002">
    <property type="entry name" value="DUF1697"/>
    <property type="match status" value="1"/>
</dbReference>
<sequence>MSRSGAGQEVGGGSQNGAVTTYVAFLRAINLGAKRVFPKGDIRRVVESAGFDDVDTHINTGNVRLTSSMRSRERIEEKLEAAFAADRGFEVPTIVYTAAEVAEIAATVQELDDEHPGLARHYVYLLKEQPSLDARARVEAAASGAGEMIVRGRAAHALLLPGYQDGRVDPLGAVKHLGVATNRNATVITAIAAKWC</sequence>
<dbReference type="PANTHER" id="PTHR36439:SF1">
    <property type="entry name" value="DUF1697 DOMAIN-CONTAINING PROTEIN"/>
    <property type="match status" value="1"/>
</dbReference>
<reference evidence="1 2" key="1">
    <citation type="submission" date="2016-10" db="EMBL/GenBank/DDBJ databases">
        <authorList>
            <person name="Varghese N."/>
            <person name="Submissions S."/>
        </authorList>
    </citation>
    <scope>NUCLEOTIDE SEQUENCE [LARGE SCALE GENOMIC DNA]</scope>
    <source>
        <strain evidence="1 2">UNC380MFSha3.1</strain>
    </source>
</reference>
<comment type="caution">
    <text evidence="1">The sequence shown here is derived from an EMBL/GenBank/DDBJ whole genome shotgun (WGS) entry which is preliminary data.</text>
</comment>
<gene>
    <name evidence="1" type="ORF">SAMN04487751_2339</name>
</gene>
<dbReference type="SUPFAM" id="SSF160379">
    <property type="entry name" value="SP0830-like"/>
    <property type="match status" value="1"/>
</dbReference>
<dbReference type="AlphaFoldDB" id="A0A7Z7D0D2"/>